<dbReference type="Proteomes" id="UP001152484">
    <property type="component" value="Unassembled WGS sequence"/>
</dbReference>
<dbReference type="GO" id="GO:0003676">
    <property type="term" value="F:nucleic acid binding"/>
    <property type="evidence" value="ECO:0007669"/>
    <property type="project" value="InterPro"/>
</dbReference>
<feature type="domain" description="RNase H type-1" evidence="2">
    <location>
        <begin position="10"/>
        <end position="92"/>
    </location>
</feature>
<dbReference type="GO" id="GO:0004523">
    <property type="term" value="F:RNA-DNA hybrid ribonuclease activity"/>
    <property type="evidence" value="ECO:0007669"/>
    <property type="project" value="InterPro"/>
</dbReference>
<evidence type="ECO:0000259" key="2">
    <source>
        <dbReference type="Pfam" id="PF13456"/>
    </source>
</evidence>
<dbReference type="Gene3D" id="3.30.420.10">
    <property type="entry name" value="Ribonuclease H-like superfamily/Ribonuclease H"/>
    <property type="match status" value="1"/>
</dbReference>
<feature type="chain" id="PRO_5040454289" description="RNase H type-1 domain-containing protein" evidence="1">
    <location>
        <begin position="18"/>
        <end position="99"/>
    </location>
</feature>
<proteinExistence type="predicted"/>
<evidence type="ECO:0000313" key="3">
    <source>
        <dbReference type="EMBL" id="CAH9085289.1"/>
    </source>
</evidence>
<accession>A0A9P1E7X2</accession>
<dbReference type="Pfam" id="PF13456">
    <property type="entry name" value="RVT_3"/>
    <property type="match status" value="1"/>
</dbReference>
<dbReference type="AlphaFoldDB" id="A0A9P1E7X2"/>
<sequence length="99" mass="11197">MLWAIIFALSASSLVEAELRVMNEVVRCAVDDGYSGFQVESDSKMALALLSEDDARCWSDVIQETKLIAKRKGFCFGHVMRETNWVAHFLAMNHMGLRK</sequence>
<keyword evidence="1" id="KW-0732">Signal</keyword>
<evidence type="ECO:0000256" key="1">
    <source>
        <dbReference type="SAM" id="SignalP"/>
    </source>
</evidence>
<dbReference type="InterPro" id="IPR002156">
    <property type="entry name" value="RNaseH_domain"/>
</dbReference>
<dbReference type="InterPro" id="IPR036397">
    <property type="entry name" value="RNaseH_sf"/>
</dbReference>
<comment type="caution">
    <text evidence="3">The sequence shown here is derived from an EMBL/GenBank/DDBJ whole genome shotgun (WGS) entry which is preliminary data.</text>
</comment>
<protein>
    <recommendedName>
        <fullName evidence="2">RNase H type-1 domain-containing protein</fullName>
    </recommendedName>
</protein>
<reference evidence="3" key="1">
    <citation type="submission" date="2022-07" db="EMBL/GenBank/DDBJ databases">
        <authorList>
            <person name="Macas J."/>
            <person name="Novak P."/>
            <person name="Neumann P."/>
        </authorList>
    </citation>
    <scope>NUCLEOTIDE SEQUENCE</scope>
</reference>
<feature type="signal peptide" evidence="1">
    <location>
        <begin position="1"/>
        <end position="17"/>
    </location>
</feature>
<gene>
    <name evidence="3" type="ORF">CEURO_LOCUS9324</name>
</gene>
<organism evidence="3 4">
    <name type="scientific">Cuscuta europaea</name>
    <name type="common">European dodder</name>
    <dbReference type="NCBI Taxonomy" id="41803"/>
    <lineage>
        <taxon>Eukaryota</taxon>
        <taxon>Viridiplantae</taxon>
        <taxon>Streptophyta</taxon>
        <taxon>Embryophyta</taxon>
        <taxon>Tracheophyta</taxon>
        <taxon>Spermatophyta</taxon>
        <taxon>Magnoliopsida</taxon>
        <taxon>eudicotyledons</taxon>
        <taxon>Gunneridae</taxon>
        <taxon>Pentapetalae</taxon>
        <taxon>asterids</taxon>
        <taxon>lamiids</taxon>
        <taxon>Solanales</taxon>
        <taxon>Convolvulaceae</taxon>
        <taxon>Cuscuteae</taxon>
        <taxon>Cuscuta</taxon>
        <taxon>Cuscuta subgen. Cuscuta</taxon>
    </lineage>
</organism>
<dbReference type="EMBL" id="CAMAPE010000018">
    <property type="protein sequence ID" value="CAH9085289.1"/>
    <property type="molecule type" value="Genomic_DNA"/>
</dbReference>
<dbReference type="OrthoDB" id="10463475at2759"/>
<evidence type="ECO:0000313" key="4">
    <source>
        <dbReference type="Proteomes" id="UP001152484"/>
    </source>
</evidence>
<name>A0A9P1E7X2_CUSEU</name>
<keyword evidence="4" id="KW-1185">Reference proteome</keyword>